<evidence type="ECO:0000313" key="2">
    <source>
        <dbReference type="Proteomes" id="UP000029228"/>
    </source>
</evidence>
<protein>
    <submittedName>
        <fullName evidence="1">Uncharacterized protein</fullName>
    </submittedName>
</protein>
<dbReference type="STRING" id="990268.JCM19235_1218"/>
<organism evidence="1 2">
    <name type="scientific">Vibrio maritimus</name>
    <dbReference type="NCBI Taxonomy" id="990268"/>
    <lineage>
        <taxon>Bacteria</taxon>
        <taxon>Pseudomonadati</taxon>
        <taxon>Pseudomonadota</taxon>
        <taxon>Gammaproteobacteria</taxon>
        <taxon>Vibrionales</taxon>
        <taxon>Vibrionaceae</taxon>
        <taxon>Vibrio</taxon>
    </lineage>
</organism>
<evidence type="ECO:0000313" key="1">
    <source>
        <dbReference type="EMBL" id="GAL22917.1"/>
    </source>
</evidence>
<reference evidence="1 2" key="2">
    <citation type="submission" date="2014-09" db="EMBL/GenBank/DDBJ databases">
        <authorList>
            <consortium name="NBRP consortium"/>
            <person name="Sawabe T."/>
            <person name="Meirelles P."/>
            <person name="Nakanishi M."/>
            <person name="Sayaka M."/>
            <person name="Hattori M."/>
            <person name="Ohkuma M."/>
        </authorList>
    </citation>
    <scope>NUCLEOTIDE SEQUENCE [LARGE SCALE GENOMIC DNA]</scope>
    <source>
        <strain evidence="2">JCM19235</strain>
    </source>
</reference>
<proteinExistence type="predicted"/>
<dbReference type="EMBL" id="BBMR01000017">
    <property type="protein sequence ID" value="GAL22917.1"/>
    <property type="molecule type" value="Genomic_DNA"/>
</dbReference>
<accession>A0A090SUB2</accession>
<keyword evidence="2" id="KW-1185">Reference proteome</keyword>
<name>A0A090SUB2_9VIBR</name>
<dbReference type="AlphaFoldDB" id="A0A090SUB2"/>
<sequence length="92" mass="10801">MDVSNFLNDKSLSFIKPKARTNNREYRTYIEAKHALNVGERDFLNGLEMDGNVRYFYVQGFKAGQYDRNPYQAGAMLAFHAWSAGHYDKWRQ</sequence>
<dbReference type="Proteomes" id="UP000029228">
    <property type="component" value="Unassembled WGS sequence"/>
</dbReference>
<reference evidence="1 2" key="1">
    <citation type="submission" date="2014-09" db="EMBL/GenBank/DDBJ databases">
        <title>Vibrio maritimus JCM 19235. (C45) whole genome shotgun sequence.</title>
        <authorList>
            <person name="Sawabe T."/>
            <person name="Meirelles P."/>
            <person name="Nakanishi M."/>
            <person name="Sayaka M."/>
            <person name="Hattori M."/>
            <person name="Ohkuma M."/>
        </authorList>
    </citation>
    <scope>NUCLEOTIDE SEQUENCE [LARGE SCALE GENOMIC DNA]</scope>
    <source>
        <strain evidence="2">JCM19235</strain>
    </source>
</reference>
<gene>
    <name evidence="1" type="ORF">JCM19235_1218</name>
</gene>
<comment type="caution">
    <text evidence="1">The sequence shown here is derived from an EMBL/GenBank/DDBJ whole genome shotgun (WGS) entry which is preliminary data.</text>
</comment>